<proteinExistence type="predicted"/>
<feature type="region of interest" description="Disordered" evidence="1">
    <location>
        <begin position="32"/>
        <end position="54"/>
    </location>
</feature>
<feature type="compositionally biased region" description="Basic and acidic residues" evidence="1">
    <location>
        <begin position="33"/>
        <end position="48"/>
    </location>
</feature>
<comment type="caution">
    <text evidence="2">The sequence shown here is derived from an EMBL/GenBank/DDBJ whole genome shotgun (WGS) entry which is preliminary data.</text>
</comment>
<evidence type="ECO:0000256" key="1">
    <source>
        <dbReference type="SAM" id="MobiDB-lite"/>
    </source>
</evidence>
<sequence>MGEIKSSGYAREDREFHFDYFPTSKLRIVQANRDTERPVSAKIGKEAGTDVGMPNGSYDQLKALEFEAFQIHEKKINAGRS</sequence>
<keyword evidence="3" id="KW-1185">Reference proteome</keyword>
<dbReference type="AlphaFoldDB" id="A0AAD5YEU1"/>
<protein>
    <submittedName>
        <fullName evidence="2">Uncharacterized protein</fullName>
    </submittedName>
</protein>
<dbReference type="Proteomes" id="UP001212997">
    <property type="component" value="Unassembled WGS sequence"/>
</dbReference>
<name>A0AAD5YEU1_9APHY</name>
<dbReference type="EMBL" id="JANAWD010000532">
    <property type="protein sequence ID" value="KAJ3478183.1"/>
    <property type="molecule type" value="Genomic_DNA"/>
</dbReference>
<organism evidence="2 3">
    <name type="scientific">Meripilus lineatus</name>
    <dbReference type="NCBI Taxonomy" id="2056292"/>
    <lineage>
        <taxon>Eukaryota</taxon>
        <taxon>Fungi</taxon>
        <taxon>Dikarya</taxon>
        <taxon>Basidiomycota</taxon>
        <taxon>Agaricomycotina</taxon>
        <taxon>Agaricomycetes</taxon>
        <taxon>Polyporales</taxon>
        <taxon>Meripilaceae</taxon>
        <taxon>Meripilus</taxon>
    </lineage>
</organism>
<evidence type="ECO:0000313" key="3">
    <source>
        <dbReference type="Proteomes" id="UP001212997"/>
    </source>
</evidence>
<accession>A0AAD5YEU1</accession>
<evidence type="ECO:0000313" key="2">
    <source>
        <dbReference type="EMBL" id="KAJ3478183.1"/>
    </source>
</evidence>
<reference evidence="2" key="1">
    <citation type="submission" date="2022-07" db="EMBL/GenBank/DDBJ databases">
        <title>Genome Sequence of Physisporinus lineatus.</title>
        <authorList>
            <person name="Buettner E."/>
        </authorList>
    </citation>
    <scope>NUCLEOTIDE SEQUENCE</scope>
    <source>
        <strain evidence="2">VT162</strain>
    </source>
</reference>
<gene>
    <name evidence="2" type="ORF">NLI96_g9937</name>
</gene>